<dbReference type="Pfam" id="PF09820">
    <property type="entry name" value="AAA-ATPase_like"/>
    <property type="match status" value="1"/>
</dbReference>
<dbReference type="Proteomes" id="UP000631576">
    <property type="component" value="Unassembled WGS sequence"/>
</dbReference>
<evidence type="ECO:0000313" key="3">
    <source>
        <dbReference type="Proteomes" id="UP000631576"/>
    </source>
</evidence>
<gene>
    <name evidence="2" type="ORF">H8S40_14720</name>
</gene>
<proteinExistence type="predicted"/>
<name>A0ABR7GBF5_9FIRM</name>
<dbReference type="RefSeq" id="WP_118738049.1">
    <property type="nucleotide sequence ID" value="NZ_JACOPE010000001.1"/>
</dbReference>
<sequence>MNCISRPRRFGKSITANMLAAYYDGTYY</sequence>
<organism evidence="2 3">
    <name type="scientific">Ruminococcus hominis</name>
    <dbReference type="NCBI Taxonomy" id="2763065"/>
    <lineage>
        <taxon>Bacteria</taxon>
        <taxon>Bacillati</taxon>
        <taxon>Bacillota</taxon>
        <taxon>Clostridia</taxon>
        <taxon>Eubacteriales</taxon>
        <taxon>Oscillospiraceae</taxon>
        <taxon>Ruminococcus</taxon>
    </lineage>
</organism>
<protein>
    <submittedName>
        <fullName evidence="2">AAA family ATPase</fullName>
    </submittedName>
</protein>
<dbReference type="InterPro" id="IPR018631">
    <property type="entry name" value="AAA-ATPase-like_dom"/>
</dbReference>
<dbReference type="EMBL" id="JACOPE010000001">
    <property type="protein sequence ID" value="MBC5684772.1"/>
    <property type="molecule type" value="Genomic_DNA"/>
</dbReference>
<feature type="domain" description="AAA-ATPase-like" evidence="1">
    <location>
        <begin position="4"/>
        <end position="24"/>
    </location>
</feature>
<comment type="caution">
    <text evidence="2">The sequence shown here is derived from an EMBL/GenBank/DDBJ whole genome shotgun (WGS) entry which is preliminary data.</text>
</comment>
<evidence type="ECO:0000313" key="2">
    <source>
        <dbReference type="EMBL" id="MBC5684772.1"/>
    </source>
</evidence>
<evidence type="ECO:0000259" key="1">
    <source>
        <dbReference type="Pfam" id="PF09820"/>
    </source>
</evidence>
<reference evidence="2 3" key="1">
    <citation type="submission" date="2020-08" db="EMBL/GenBank/DDBJ databases">
        <title>Genome public.</title>
        <authorList>
            <person name="Liu C."/>
            <person name="Sun Q."/>
        </authorList>
    </citation>
    <scope>NUCLEOTIDE SEQUENCE [LARGE SCALE GENOMIC DNA]</scope>
    <source>
        <strain evidence="2 3">NSJ-13</strain>
    </source>
</reference>
<keyword evidence="3" id="KW-1185">Reference proteome</keyword>
<accession>A0ABR7GBF5</accession>